<keyword evidence="1" id="KW-0472">Membrane</keyword>
<protein>
    <recommendedName>
        <fullName evidence="4">Sodium:solute symporter</fullName>
    </recommendedName>
</protein>
<evidence type="ECO:0000313" key="2">
    <source>
        <dbReference type="EMBL" id="KRO37291.1"/>
    </source>
</evidence>
<accession>A0A0R2PKK8</accession>
<evidence type="ECO:0008006" key="4">
    <source>
        <dbReference type="Google" id="ProtNLM"/>
    </source>
</evidence>
<organism evidence="2 3">
    <name type="scientific">SAR86 cluster bacterium BACL1 MAG-120920-bin57</name>
    <dbReference type="NCBI Taxonomy" id="1655571"/>
    <lineage>
        <taxon>Bacteria</taxon>
        <taxon>Pseudomonadati</taxon>
        <taxon>Pseudomonadota</taxon>
        <taxon>Gammaproteobacteria</taxon>
        <taxon>SAR86 cluster</taxon>
    </lineage>
</organism>
<evidence type="ECO:0000313" key="3">
    <source>
        <dbReference type="Proteomes" id="UP000050874"/>
    </source>
</evidence>
<reference evidence="3" key="1">
    <citation type="submission" date="2015-10" db="EMBL/GenBank/DDBJ databases">
        <title>Metagenome-Assembled Genomes uncover a global brackish microbiome.</title>
        <authorList>
            <person name="Hugerth L.W."/>
            <person name="Larsson J."/>
            <person name="Alneberg J."/>
            <person name="Lindh M.V."/>
            <person name="Legrand C."/>
            <person name="Pinhassi J."/>
            <person name="Andersson A."/>
        </authorList>
    </citation>
    <scope>NUCLEOTIDE SEQUENCE [LARGE SCALE GENOMIC DNA]</scope>
</reference>
<proteinExistence type="predicted"/>
<dbReference type="EMBL" id="LIAV01000432">
    <property type="protein sequence ID" value="KRO37291.1"/>
    <property type="molecule type" value="Genomic_DNA"/>
</dbReference>
<keyword evidence="1" id="KW-0812">Transmembrane</keyword>
<keyword evidence="1" id="KW-1133">Transmembrane helix</keyword>
<dbReference type="Proteomes" id="UP000050874">
    <property type="component" value="Unassembled WGS sequence"/>
</dbReference>
<feature type="transmembrane region" description="Helical" evidence="1">
    <location>
        <begin position="46"/>
        <end position="65"/>
    </location>
</feature>
<dbReference type="AlphaFoldDB" id="A0A0R2PKK8"/>
<comment type="caution">
    <text evidence="2">The sequence shown here is derived from an EMBL/GenBank/DDBJ whole genome shotgun (WGS) entry which is preliminary data.</text>
</comment>
<evidence type="ECO:0000256" key="1">
    <source>
        <dbReference type="SAM" id="Phobius"/>
    </source>
</evidence>
<feature type="transmembrane region" description="Helical" evidence="1">
    <location>
        <begin position="7"/>
        <end position="26"/>
    </location>
</feature>
<gene>
    <name evidence="2" type="ORF">ABR63_00300</name>
</gene>
<name>A0A0R2PKK8_9GAMM</name>
<sequence length="82" mass="9145">MNKEGAIAGMVTGLVFTSSYIIYYKFLNPAFDNASFWIGSISPEGIGFIGMLMNFFIAIIISRFYPKPPKVVSDMVTLIRQP</sequence>